<evidence type="ECO:0000313" key="3">
    <source>
        <dbReference type="Proteomes" id="UP001341840"/>
    </source>
</evidence>
<name>A0ABU6W5B6_9FABA</name>
<dbReference type="Proteomes" id="UP001341840">
    <property type="component" value="Unassembled WGS sequence"/>
</dbReference>
<evidence type="ECO:0000256" key="1">
    <source>
        <dbReference type="SAM" id="MobiDB-lite"/>
    </source>
</evidence>
<feature type="compositionally biased region" description="Low complexity" evidence="1">
    <location>
        <begin position="141"/>
        <end position="152"/>
    </location>
</feature>
<feature type="region of interest" description="Disordered" evidence="1">
    <location>
        <begin position="122"/>
        <end position="169"/>
    </location>
</feature>
<comment type="caution">
    <text evidence="2">The sequence shown here is derived from an EMBL/GenBank/DDBJ whole genome shotgun (WGS) entry which is preliminary data.</text>
</comment>
<feature type="compositionally biased region" description="Basic and acidic residues" evidence="1">
    <location>
        <begin position="156"/>
        <end position="169"/>
    </location>
</feature>
<protein>
    <submittedName>
        <fullName evidence="2">Uncharacterized protein</fullName>
    </submittedName>
</protein>
<feature type="region of interest" description="Disordered" evidence="1">
    <location>
        <begin position="49"/>
        <end position="91"/>
    </location>
</feature>
<accession>A0ABU6W5B6</accession>
<keyword evidence="3" id="KW-1185">Reference proteome</keyword>
<sequence>MEPPANSFSQYAINFSSDDNFSQKTVKKTVNAPAIENVKNITSLGDVTALEKEVEEPATSENQENVEGPQDDDVAPAAAIEHPPQDSAAAVAMEAPPHNVVAAAAMEVDEPRSVEEETLTAELTQNITTEDDATSVKDVEQPPIVQEQQVLQDFPLKSDPKEDDVPTDK</sequence>
<evidence type="ECO:0000313" key="2">
    <source>
        <dbReference type="EMBL" id="MED6180417.1"/>
    </source>
</evidence>
<reference evidence="2 3" key="1">
    <citation type="journal article" date="2023" name="Plants (Basel)">
        <title>Bridging the Gap: Combining Genomics and Transcriptomics Approaches to Understand Stylosanthes scabra, an Orphan Legume from the Brazilian Caatinga.</title>
        <authorList>
            <person name="Ferreira-Neto J.R.C."/>
            <person name="da Silva M.D."/>
            <person name="Binneck E."/>
            <person name="de Melo N.F."/>
            <person name="da Silva R.H."/>
            <person name="de Melo A.L.T.M."/>
            <person name="Pandolfi V."/>
            <person name="Bustamante F.O."/>
            <person name="Brasileiro-Vidal A.C."/>
            <person name="Benko-Iseppon A.M."/>
        </authorList>
    </citation>
    <scope>NUCLEOTIDE SEQUENCE [LARGE SCALE GENOMIC DNA]</scope>
    <source>
        <tissue evidence="2">Leaves</tissue>
    </source>
</reference>
<organism evidence="2 3">
    <name type="scientific">Stylosanthes scabra</name>
    <dbReference type="NCBI Taxonomy" id="79078"/>
    <lineage>
        <taxon>Eukaryota</taxon>
        <taxon>Viridiplantae</taxon>
        <taxon>Streptophyta</taxon>
        <taxon>Embryophyta</taxon>
        <taxon>Tracheophyta</taxon>
        <taxon>Spermatophyta</taxon>
        <taxon>Magnoliopsida</taxon>
        <taxon>eudicotyledons</taxon>
        <taxon>Gunneridae</taxon>
        <taxon>Pentapetalae</taxon>
        <taxon>rosids</taxon>
        <taxon>fabids</taxon>
        <taxon>Fabales</taxon>
        <taxon>Fabaceae</taxon>
        <taxon>Papilionoideae</taxon>
        <taxon>50 kb inversion clade</taxon>
        <taxon>dalbergioids sensu lato</taxon>
        <taxon>Dalbergieae</taxon>
        <taxon>Pterocarpus clade</taxon>
        <taxon>Stylosanthes</taxon>
    </lineage>
</organism>
<proteinExistence type="predicted"/>
<dbReference type="EMBL" id="JASCZI010181266">
    <property type="protein sequence ID" value="MED6180417.1"/>
    <property type="molecule type" value="Genomic_DNA"/>
</dbReference>
<gene>
    <name evidence="2" type="ORF">PIB30_010047</name>
</gene>